<comment type="caution">
    <text evidence="5">The sequence shown here is derived from an EMBL/GenBank/DDBJ whole genome shotgun (WGS) entry which is preliminary data.</text>
</comment>
<reference evidence="5" key="1">
    <citation type="submission" date="2020-05" db="EMBL/GenBank/DDBJ databases">
        <title>WGS assembly of Panicum virgatum.</title>
        <authorList>
            <person name="Lovell J.T."/>
            <person name="Jenkins J."/>
            <person name="Shu S."/>
            <person name="Juenger T.E."/>
            <person name="Schmutz J."/>
        </authorList>
    </citation>
    <scope>NUCLEOTIDE SEQUENCE</scope>
    <source>
        <strain evidence="5">AP13</strain>
    </source>
</reference>
<keyword evidence="6" id="KW-1185">Reference proteome</keyword>
<evidence type="ECO:0000256" key="2">
    <source>
        <dbReference type="ARBA" id="ARBA00022692"/>
    </source>
</evidence>
<organism evidence="5 6">
    <name type="scientific">Panicum virgatum</name>
    <name type="common">Blackwell switchgrass</name>
    <dbReference type="NCBI Taxonomy" id="38727"/>
    <lineage>
        <taxon>Eukaryota</taxon>
        <taxon>Viridiplantae</taxon>
        <taxon>Streptophyta</taxon>
        <taxon>Embryophyta</taxon>
        <taxon>Tracheophyta</taxon>
        <taxon>Spermatophyta</taxon>
        <taxon>Magnoliopsida</taxon>
        <taxon>Liliopsida</taxon>
        <taxon>Poales</taxon>
        <taxon>Poaceae</taxon>
        <taxon>PACMAD clade</taxon>
        <taxon>Panicoideae</taxon>
        <taxon>Panicodae</taxon>
        <taxon>Paniceae</taxon>
        <taxon>Panicinae</taxon>
        <taxon>Panicum</taxon>
        <taxon>Panicum sect. Hiantes</taxon>
    </lineage>
</organism>
<keyword evidence="3" id="KW-1133">Transmembrane helix</keyword>
<name>A0A8T0UND4_PANVG</name>
<dbReference type="GO" id="GO:0009707">
    <property type="term" value="C:chloroplast outer membrane"/>
    <property type="evidence" value="ECO:0007669"/>
    <property type="project" value="TreeGrafter"/>
</dbReference>
<evidence type="ECO:0000256" key="1">
    <source>
        <dbReference type="ARBA" id="ARBA00004141"/>
    </source>
</evidence>
<keyword evidence="4" id="KW-0472">Membrane</keyword>
<dbReference type="Proteomes" id="UP000823388">
    <property type="component" value="Chromosome 3K"/>
</dbReference>
<dbReference type="AlphaFoldDB" id="A0A8T0UND4"/>
<gene>
    <name evidence="5" type="ORF">PVAP13_3KG101200</name>
</gene>
<dbReference type="InterPro" id="IPR045238">
    <property type="entry name" value="Tim23-like"/>
</dbReference>
<dbReference type="PANTHER" id="PTHR15371:SF22">
    <property type="entry name" value="YMGG-LIKE GLY-ZIPPER DOMAIN-CONTAINING PROTEIN"/>
    <property type="match status" value="1"/>
</dbReference>
<sequence length="227" mass="24544">MGKITAAESFEAEVVWLGLPRRNTIAVSIEMDRPVLSRTLHGFLLPHRAARSFLNVGAAAACKVAAEDAFDCLTTGGVSRHKVKCSVKNMFKEGTYWGAAAGAFEAIEYGVELMRGRSDWKNATIGGALAGALISTANSTHRGNKVIKDAIAGGAIGTAVEFISHRRHVVFGPIRLDDTHEIVQIWEPPRNANKSGAKMDKPWEFKDASDWISGIWGKGLTSPTQQQ</sequence>
<evidence type="ECO:0000256" key="4">
    <source>
        <dbReference type="ARBA" id="ARBA00023136"/>
    </source>
</evidence>
<evidence type="ECO:0000313" key="6">
    <source>
        <dbReference type="Proteomes" id="UP000823388"/>
    </source>
</evidence>
<evidence type="ECO:0000256" key="3">
    <source>
        <dbReference type="ARBA" id="ARBA00022989"/>
    </source>
</evidence>
<comment type="subcellular location">
    <subcellularLocation>
        <location evidence="1">Membrane</location>
        <topology evidence="1">Multi-pass membrane protein</topology>
    </subcellularLocation>
</comment>
<accession>A0A8T0UND4</accession>
<keyword evidence="2" id="KW-0812">Transmembrane</keyword>
<evidence type="ECO:0000313" key="5">
    <source>
        <dbReference type="EMBL" id="KAG2624100.1"/>
    </source>
</evidence>
<dbReference type="OrthoDB" id="659514at2759"/>
<proteinExistence type="predicted"/>
<dbReference type="GO" id="GO:0015171">
    <property type="term" value="F:amino acid transmembrane transporter activity"/>
    <property type="evidence" value="ECO:0007669"/>
    <property type="project" value="TreeGrafter"/>
</dbReference>
<dbReference type="PANTHER" id="PTHR15371">
    <property type="entry name" value="TIM23"/>
    <property type="match status" value="1"/>
</dbReference>
<dbReference type="Pfam" id="PF02466">
    <property type="entry name" value="Tim17"/>
    <property type="match status" value="1"/>
</dbReference>
<protein>
    <submittedName>
        <fullName evidence="5">Uncharacterized protein</fullName>
    </submittedName>
</protein>
<dbReference type="EMBL" id="CM029041">
    <property type="protein sequence ID" value="KAG2624100.1"/>
    <property type="molecule type" value="Genomic_DNA"/>
</dbReference>
<dbReference type="GO" id="GO:0045037">
    <property type="term" value="P:protein import into chloroplast stroma"/>
    <property type="evidence" value="ECO:0007669"/>
    <property type="project" value="TreeGrafter"/>
</dbReference>